<dbReference type="GO" id="GO:0000785">
    <property type="term" value="C:chromatin"/>
    <property type="evidence" value="ECO:0007669"/>
    <property type="project" value="TreeGrafter"/>
</dbReference>
<dbReference type="Pfam" id="PF08514">
    <property type="entry name" value="STAG"/>
    <property type="match status" value="1"/>
</dbReference>
<dbReference type="PANTHER" id="PTHR11199:SF0">
    <property type="entry name" value="LD34181P-RELATED"/>
    <property type="match status" value="1"/>
</dbReference>
<organism evidence="4 5">
    <name type="scientific">Venturia effusa</name>
    <dbReference type="NCBI Taxonomy" id="50376"/>
    <lineage>
        <taxon>Eukaryota</taxon>
        <taxon>Fungi</taxon>
        <taxon>Dikarya</taxon>
        <taxon>Ascomycota</taxon>
        <taxon>Pezizomycotina</taxon>
        <taxon>Dothideomycetes</taxon>
        <taxon>Pleosporomycetidae</taxon>
        <taxon>Venturiales</taxon>
        <taxon>Venturiaceae</taxon>
        <taxon>Venturia</taxon>
    </lineage>
</organism>
<proteinExistence type="predicted"/>
<dbReference type="SUPFAM" id="SSF48371">
    <property type="entry name" value="ARM repeat"/>
    <property type="match status" value="1"/>
</dbReference>
<feature type="compositionally biased region" description="Basic residues" evidence="2">
    <location>
        <begin position="1149"/>
        <end position="1161"/>
    </location>
</feature>
<protein>
    <recommendedName>
        <fullName evidence="3">SCD domain-containing protein</fullName>
    </recommendedName>
</protein>
<feature type="region of interest" description="Disordered" evidence="2">
    <location>
        <begin position="1134"/>
        <end position="1246"/>
    </location>
</feature>
<accession>A0A517LNK6</accession>
<feature type="compositionally biased region" description="Acidic residues" evidence="2">
    <location>
        <begin position="1191"/>
        <end position="1212"/>
    </location>
</feature>
<evidence type="ECO:0000256" key="2">
    <source>
        <dbReference type="SAM" id="MobiDB-lite"/>
    </source>
</evidence>
<feature type="compositionally biased region" description="Basic and acidic residues" evidence="2">
    <location>
        <begin position="1213"/>
        <end position="1231"/>
    </location>
</feature>
<dbReference type="Gene3D" id="1.25.10.10">
    <property type="entry name" value="Leucine-rich Repeat Variant"/>
    <property type="match status" value="1"/>
</dbReference>
<dbReference type="GO" id="GO:0005634">
    <property type="term" value="C:nucleus"/>
    <property type="evidence" value="ECO:0007669"/>
    <property type="project" value="TreeGrafter"/>
</dbReference>
<feature type="region of interest" description="Disordered" evidence="2">
    <location>
        <begin position="1024"/>
        <end position="1050"/>
    </location>
</feature>
<dbReference type="Pfam" id="PF21581">
    <property type="entry name" value="SCD"/>
    <property type="match status" value="1"/>
</dbReference>
<dbReference type="PANTHER" id="PTHR11199">
    <property type="entry name" value="STROMAL ANTIGEN"/>
    <property type="match status" value="1"/>
</dbReference>
<feature type="domain" description="SCD" evidence="3">
    <location>
        <begin position="355"/>
        <end position="440"/>
    </location>
</feature>
<dbReference type="PROSITE" id="PS51425">
    <property type="entry name" value="SCD"/>
    <property type="match status" value="1"/>
</dbReference>
<keyword evidence="5" id="KW-1185">Reference proteome</keyword>
<dbReference type="Pfam" id="PF24571">
    <property type="entry name" value="HEAT_SCC3-SA"/>
    <property type="match status" value="1"/>
</dbReference>
<feature type="region of interest" description="Disordered" evidence="2">
    <location>
        <begin position="1090"/>
        <end position="1119"/>
    </location>
</feature>
<dbReference type="InterPro" id="IPR016024">
    <property type="entry name" value="ARM-type_fold"/>
</dbReference>
<dbReference type="InterPro" id="IPR013721">
    <property type="entry name" value="STAG"/>
</dbReference>
<sequence>MPARNSSMELSSPDPESTGASRRRSGRVSHKPKVLSPSSATGSKRKRGDVDTDVDMEDDLEEDEEEEDSEESEGEPDPEELKERRKNARKQKKAAPKKSAAAKPATKKAKQTNGDTVSLAIRPAKPKAPRKKPQHQTADAEAVGGLYAEVFGKGQSLDDAAAAWLARFKSSESEAMADLFNFTLKCAGCDQKVNAADVEDPDEFTNKIADIQEALGAVIDYPLISKGKGSNAFRDSYTGIFASLMATMAKTGLLFSNEAFNEVLNAWLSTMASSGNRPLRHTATTASLSVISALCRIGHDSLEASSKTIRQTEGEKKKARVNKERVAELEKKVTAAQEQKEAIDEIITIWFDTVFVHRYRDVDPKIRDEAIRALGDWIILYPDHFFEGQFLRYMGWVLSDTNKDTRHEVLRALMKLYRMPEKLSGLRTFTERFRSRIIEMAGQDSDLAVRADAVQLVDLLREAGFLEPDDLDTIGRMIFDSEAKVRKSVVSFFTENINELYRSKIEDLGGEEALEEALPNVDTDDDFDVPKLDWIKLKCLAETLRVYDAVDEIEPDDVQILHRVGAPDSYILVPQRLESRFSLAAEALYDKLPEIHEWEVLSGYLLYDHSQTPDGDVNGASSDVAFKQSFKIDEREEILLLEVLNSSVKLKLKSTVDASSEKKKKLTKAQKAEADDLKETAARHLAQLIPRLLNKFGAIPDAASAVLRLQHVLNLEIFQELRQDLTAYSALLDDIKKQFSSHGQPEVLQEASAALLHAKSYEDLEEVTEGKLSELWDDTVNTFHALCKGRDLTTRGNLAEEILMGLENSVLRIANLSVISDPRDYLDTPPVITQKTKSQGKQSASQTAQDSAILNLISIISRGIPNPDLPDEDTDAQENSLVLQATVAVNYYFMWQVLSIKKLVEASGRVPFATLSDVAEKRDLYVRALTEVLPTRKGADELRLALAGYLIDLYCMFGGLFTLRPKAGAKNPPANTQGDGVDDDPDTYKTLAMEIPRDAQLLLLQILSATERQYAKRIKKKLEEDVEDDPVTDEEPEESDNEDEAEEGDEQKLTATLLAEKRLCEFTGKLILGIWGGWLDGKVEGAFQTEEDAEASEADDEDKSKKRRSRKSKGKKVGAVEWRIKKNAKHLGPNYKGLIDNFEANRSGAPKKSRAKARPKTAKTQALADAAGPSDSAREKAGKFKSAAVVIEDDDDEDEDMSDEIEDPDEDEVRAARENEDAEAEARREAEAADEVVDEAESIMGD</sequence>
<dbReference type="GO" id="GO:0003682">
    <property type="term" value="F:chromatin binding"/>
    <property type="evidence" value="ECO:0007669"/>
    <property type="project" value="TreeGrafter"/>
</dbReference>
<feature type="compositionally biased region" description="Polar residues" evidence="2">
    <location>
        <begin position="1"/>
        <end position="20"/>
    </location>
</feature>
<feature type="compositionally biased region" description="Basic residues" evidence="2">
    <location>
        <begin position="124"/>
        <end position="134"/>
    </location>
</feature>
<evidence type="ECO:0000313" key="5">
    <source>
        <dbReference type="Proteomes" id="UP000316270"/>
    </source>
</evidence>
<feature type="compositionally biased region" description="Acidic residues" evidence="2">
    <location>
        <begin position="1232"/>
        <end position="1246"/>
    </location>
</feature>
<feature type="compositionally biased region" description="Acidic residues" evidence="2">
    <location>
        <begin position="1090"/>
        <end position="1101"/>
    </location>
</feature>
<dbReference type="STRING" id="50376.A0A517LNK6"/>
<feature type="compositionally biased region" description="Basic residues" evidence="2">
    <location>
        <begin position="84"/>
        <end position="96"/>
    </location>
</feature>
<feature type="coiled-coil region" evidence="1">
    <location>
        <begin position="319"/>
        <end position="346"/>
    </location>
</feature>
<evidence type="ECO:0000259" key="3">
    <source>
        <dbReference type="PROSITE" id="PS51425"/>
    </source>
</evidence>
<dbReference type="EMBL" id="CP042201">
    <property type="protein sequence ID" value="QDS77228.1"/>
    <property type="molecule type" value="Genomic_DNA"/>
</dbReference>
<dbReference type="InterPro" id="IPR039662">
    <property type="entry name" value="Cohesin_Scc3/SA"/>
</dbReference>
<dbReference type="OrthoDB" id="498590at2759"/>
<feature type="region of interest" description="Disordered" evidence="2">
    <location>
        <begin position="1"/>
        <end position="139"/>
    </location>
</feature>
<dbReference type="GO" id="GO:0008278">
    <property type="term" value="C:cohesin complex"/>
    <property type="evidence" value="ECO:0007669"/>
    <property type="project" value="TreeGrafter"/>
</dbReference>
<gene>
    <name evidence="4" type="ORF">FKW77_003021</name>
</gene>
<reference evidence="4 5" key="1">
    <citation type="submission" date="2019-07" db="EMBL/GenBank/DDBJ databases">
        <title>Finished genome of Venturia effusa.</title>
        <authorList>
            <person name="Young C.A."/>
            <person name="Cox M.P."/>
            <person name="Ganley A.R.D."/>
            <person name="David W.J."/>
        </authorList>
    </citation>
    <scope>NUCLEOTIDE SEQUENCE [LARGE SCALE GENOMIC DNA]</scope>
    <source>
        <strain evidence="5">albino</strain>
    </source>
</reference>
<feature type="compositionally biased region" description="Basic residues" evidence="2">
    <location>
        <begin position="1105"/>
        <end position="1116"/>
    </location>
</feature>
<keyword evidence="1" id="KW-0175">Coiled coil</keyword>
<dbReference type="Proteomes" id="UP000316270">
    <property type="component" value="Chromosome 17"/>
</dbReference>
<feature type="compositionally biased region" description="Acidic residues" evidence="2">
    <location>
        <begin position="1024"/>
        <end position="1049"/>
    </location>
</feature>
<dbReference type="GO" id="GO:0007062">
    <property type="term" value="P:sister chromatid cohesion"/>
    <property type="evidence" value="ECO:0007669"/>
    <property type="project" value="UniProtKB-ARBA"/>
</dbReference>
<dbReference type="InterPro" id="IPR020839">
    <property type="entry name" value="SCD"/>
</dbReference>
<evidence type="ECO:0000313" key="4">
    <source>
        <dbReference type="EMBL" id="QDS77228.1"/>
    </source>
</evidence>
<dbReference type="AlphaFoldDB" id="A0A517LNK6"/>
<evidence type="ECO:0000256" key="1">
    <source>
        <dbReference type="SAM" id="Coils"/>
    </source>
</evidence>
<dbReference type="InterPro" id="IPR056396">
    <property type="entry name" value="HEAT_SCC3-SA"/>
</dbReference>
<name>A0A517LNK6_9PEZI</name>
<feature type="compositionally biased region" description="Basic residues" evidence="2">
    <location>
        <begin position="21"/>
        <end position="33"/>
    </location>
</feature>
<feature type="compositionally biased region" description="Acidic residues" evidence="2">
    <location>
        <begin position="51"/>
        <end position="80"/>
    </location>
</feature>
<dbReference type="InterPro" id="IPR011989">
    <property type="entry name" value="ARM-like"/>
</dbReference>